<accession>A0ABW9J096</accession>
<keyword evidence="3" id="KW-1185">Reference proteome</keyword>
<proteinExistence type="predicted"/>
<dbReference type="SUPFAM" id="SSF50346">
    <property type="entry name" value="PRC-barrel domain"/>
    <property type="match status" value="1"/>
</dbReference>
<dbReference type="Proteomes" id="UP001517247">
    <property type="component" value="Unassembled WGS sequence"/>
</dbReference>
<comment type="caution">
    <text evidence="2">The sequence shown here is derived from an EMBL/GenBank/DDBJ whole genome shotgun (WGS) entry which is preliminary data.</text>
</comment>
<dbReference type="Gene3D" id="3.90.50.10">
    <property type="entry name" value="Photosynthetic Reaction Center, subunit H, domain 2"/>
    <property type="match status" value="1"/>
</dbReference>
<feature type="domain" description="PRC-barrel" evidence="1">
    <location>
        <begin position="25"/>
        <end position="93"/>
    </location>
</feature>
<dbReference type="RefSeq" id="WP_138721140.1">
    <property type="nucleotide sequence ID" value="NZ_SSHJ02000001.1"/>
</dbReference>
<evidence type="ECO:0000313" key="3">
    <source>
        <dbReference type="Proteomes" id="UP001517247"/>
    </source>
</evidence>
<name>A0ABW9J096_9SPHI</name>
<gene>
    <name evidence="2" type="ORF">E6A44_000085</name>
</gene>
<dbReference type="InterPro" id="IPR014747">
    <property type="entry name" value="Bac_photo_RC_H_C"/>
</dbReference>
<dbReference type="Pfam" id="PF05239">
    <property type="entry name" value="PRC"/>
    <property type="match status" value="1"/>
</dbReference>
<dbReference type="InterPro" id="IPR011033">
    <property type="entry name" value="PRC_barrel-like_sf"/>
</dbReference>
<organism evidence="2 3">
    <name type="scientific">Pedobacter ureilyticus</name>
    <dbReference type="NCBI Taxonomy" id="1393051"/>
    <lineage>
        <taxon>Bacteria</taxon>
        <taxon>Pseudomonadati</taxon>
        <taxon>Bacteroidota</taxon>
        <taxon>Sphingobacteriia</taxon>
        <taxon>Sphingobacteriales</taxon>
        <taxon>Sphingobacteriaceae</taxon>
        <taxon>Pedobacter</taxon>
    </lineage>
</organism>
<sequence length="160" mass="18294">MENTSYQPLYPLNKTNYQIVDGEPDITGWAVINEAGNTIGSVNDLLFDPQSNAVRYLIIKLSHELPSVADKLVMIPIGIAHLHTKEDLVILPNLHLDQFSALPIYIEGEVGPNTEQLVREVIGSPAALRMEETIISFDQQEFYRHHHFDREKFYRRNPNL</sequence>
<reference evidence="2 3" key="1">
    <citation type="submission" date="2024-12" db="EMBL/GenBank/DDBJ databases">
        <authorList>
            <person name="Hu S."/>
        </authorList>
    </citation>
    <scope>NUCLEOTIDE SEQUENCE [LARGE SCALE GENOMIC DNA]</scope>
    <source>
        <strain evidence="2 3">THG-T11</strain>
    </source>
</reference>
<dbReference type="EMBL" id="SSHJ02000001">
    <property type="protein sequence ID" value="MFN0253949.1"/>
    <property type="molecule type" value="Genomic_DNA"/>
</dbReference>
<evidence type="ECO:0000313" key="2">
    <source>
        <dbReference type="EMBL" id="MFN0253949.1"/>
    </source>
</evidence>
<protein>
    <submittedName>
        <fullName evidence="2">PRC-barrel domain-containing protein</fullName>
    </submittedName>
</protein>
<dbReference type="InterPro" id="IPR027275">
    <property type="entry name" value="PRC-brl_dom"/>
</dbReference>
<evidence type="ECO:0000259" key="1">
    <source>
        <dbReference type="Pfam" id="PF05239"/>
    </source>
</evidence>